<name>M0E6E6_9EURY</name>
<dbReference type="PATRIC" id="fig|1227466.3.peg.3279"/>
<accession>M0E6E6</accession>
<sequence>MKTSFSTRLLRSNMNRRAFLKSGVGVASLASLAGCATQFIPESSRAPALVENRPDGVYLPSHVEGMQMIGTANQGEYGFGLMYSYAHRFWNVNGKTTSMTEIGPDDDIHLMASVWDTDTQMILPETGLSVEIYRGETLVSQEAIYPMLSQPMGFHYGANFGLEGGGAYDVRLSVGGLSIRRTGAFRGRFEEPGTATIPFEYSASDKETISFRRLEDAGARGAVSPMAMEMLPASTAPRPDALPGPVVGTGRTDGAVFVTTVLDTPPAGVDGQGQYLAVSARSQYNQMVLPAMSLSAALTRGDESLFAGPLTRTLDPDLGYHYGGVVDEVRSGDQLTISPTLQPQTARHEGYETAFGGVTGEMDDIEFTVDE</sequence>
<proteinExistence type="predicted"/>
<dbReference type="Gene3D" id="2.60.40.2480">
    <property type="entry name" value="Periplasmic metal-binding protein Tp34-type"/>
    <property type="match status" value="1"/>
</dbReference>
<comment type="caution">
    <text evidence="2">The sequence shown here is derived from an EMBL/GenBank/DDBJ whole genome shotgun (WGS) entry which is preliminary data.</text>
</comment>
<dbReference type="AlphaFoldDB" id="M0E6E6"/>
<reference evidence="2 3" key="1">
    <citation type="journal article" date="2014" name="PLoS Genet.">
        <title>Phylogenetically driven sequencing of extremely halophilic archaea reveals strategies for static and dynamic osmo-response.</title>
        <authorList>
            <person name="Becker E.A."/>
            <person name="Seitzer P.M."/>
            <person name="Tritt A."/>
            <person name="Larsen D."/>
            <person name="Krusor M."/>
            <person name="Yao A.I."/>
            <person name="Wu D."/>
            <person name="Madern D."/>
            <person name="Eisen J.A."/>
            <person name="Darling A.E."/>
            <person name="Facciotti M.T."/>
        </authorList>
    </citation>
    <scope>NUCLEOTIDE SEQUENCE [LARGE SCALE GENOMIC DNA]</scope>
    <source>
        <strain evidence="2 3">DSM 10284</strain>
    </source>
</reference>
<protein>
    <recommendedName>
        <fullName evidence="1">DUF7350 domain-containing protein</fullName>
    </recommendedName>
</protein>
<feature type="domain" description="DUF7350" evidence="1">
    <location>
        <begin position="240"/>
        <end position="357"/>
    </location>
</feature>
<dbReference type="EMBL" id="AOJL01000062">
    <property type="protein sequence ID" value="ELZ43346.1"/>
    <property type="molecule type" value="Genomic_DNA"/>
</dbReference>
<evidence type="ECO:0000259" key="1">
    <source>
        <dbReference type="Pfam" id="PF24041"/>
    </source>
</evidence>
<organism evidence="2 3">
    <name type="scientific">Halorubrum coriense DSM 10284</name>
    <dbReference type="NCBI Taxonomy" id="1227466"/>
    <lineage>
        <taxon>Archaea</taxon>
        <taxon>Methanobacteriati</taxon>
        <taxon>Methanobacteriota</taxon>
        <taxon>Stenosarchaea group</taxon>
        <taxon>Halobacteria</taxon>
        <taxon>Halobacteriales</taxon>
        <taxon>Haloferacaceae</taxon>
        <taxon>Halorubrum</taxon>
    </lineage>
</organism>
<dbReference type="Proteomes" id="UP000011509">
    <property type="component" value="Unassembled WGS sequence"/>
</dbReference>
<dbReference type="PROSITE" id="PS51257">
    <property type="entry name" value="PROKAR_LIPOPROTEIN"/>
    <property type="match status" value="1"/>
</dbReference>
<dbReference type="InterPro" id="IPR038482">
    <property type="entry name" value="Tp34-type_sf"/>
</dbReference>
<evidence type="ECO:0000313" key="3">
    <source>
        <dbReference type="Proteomes" id="UP000011509"/>
    </source>
</evidence>
<dbReference type="PROSITE" id="PS51318">
    <property type="entry name" value="TAT"/>
    <property type="match status" value="1"/>
</dbReference>
<dbReference type="Pfam" id="PF24041">
    <property type="entry name" value="DUF7350"/>
    <property type="match status" value="1"/>
</dbReference>
<evidence type="ECO:0000313" key="2">
    <source>
        <dbReference type="EMBL" id="ELZ43346.1"/>
    </source>
</evidence>
<gene>
    <name evidence="2" type="ORF">C464_16507</name>
</gene>
<dbReference type="InterPro" id="IPR055774">
    <property type="entry name" value="DUF7350"/>
</dbReference>
<dbReference type="InterPro" id="IPR006311">
    <property type="entry name" value="TAT_signal"/>
</dbReference>
<keyword evidence="3" id="KW-1185">Reference proteome</keyword>